<dbReference type="Proteomes" id="UP001295423">
    <property type="component" value="Unassembled WGS sequence"/>
</dbReference>
<feature type="compositionally biased region" description="Gly residues" evidence="1">
    <location>
        <begin position="363"/>
        <end position="381"/>
    </location>
</feature>
<gene>
    <name evidence="2" type="ORF">CYCCA115_LOCUS6125</name>
</gene>
<keyword evidence="3" id="KW-1185">Reference proteome</keyword>
<organism evidence="2 3">
    <name type="scientific">Cylindrotheca closterium</name>
    <dbReference type="NCBI Taxonomy" id="2856"/>
    <lineage>
        <taxon>Eukaryota</taxon>
        <taxon>Sar</taxon>
        <taxon>Stramenopiles</taxon>
        <taxon>Ochrophyta</taxon>
        <taxon>Bacillariophyta</taxon>
        <taxon>Bacillariophyceae</taxon>
        <taxon>Bacillariophycidae</taxon>
        <taxon>Bacillariales</taxon>
        <taxon>Bacillariaceae</taxon>
        <taxon>Cylindrotheca</taxon>
    </lineage>
</organism>
<dbReference type="AlphaFoldDB" id="A0AAD2CNF9"/>
<reference evidence="2" key="1">
    <citation type="submission" date="2023-08" db="EMBL/GenBank/DDBJ databases">
        <authorList>
            <person name="Audoor S."/>
            <person name="Bilcke G."/>
        </authorList>
    </citation>
    <scope>NUCLEOTIDE SEQUENCE</scope>
</reference>
<evidence type="ECO:0000256" key="1">
    <source>
        <dbReference type="SAM" id="MobiDB-lite"/>
    </source>
</evidence>
<name>A0AAD2CNF9_9STRA</name>
<protein>
    <submittedName>
        <fullName evidence="2">Uncharacterized protein</fullName>
    </submittedName>
</protein>
<evidence type="ECO:0000313" key="3">
    <source>
        <dbReference type="Proteomes" id="UP001295423"/>
    </source>
</evidence>
<feature type="region of interest" description="Disordered" evidence="1">
    <location>
        <begin position="361"/>
        <end position="404"/>
    </location>
</feature>
<comment type="caution">
    <text evidence="2">The sequence shown here is derived from an EMBL/GenBank/DDBJ whole genome shotgun (WGS) entry which is preliminary data.</text>
</comment>
<sequence length="493" mass="55036">MAAVIQFRNWCKVDLLIRPILTQHMTDVEGLDSVDSFANRTTSQVREDIKSMRRAPDPNNANATIGVTARESMAIHRISKYGKLLILVQRTHTPALGTIPNLLFIGQFYDENPDLMEGDSYPLPPHPPKFNNRDGRIMMENIESWARTAYGYRGIRLDYIFRENSELPVAGDPGFLRADDGSRSIEEELVRRAAHTGAVFRRNNQKFWVMLHAVTHETDAYNHVRQFAPSLNGRAAYFALFAQYRGRGHFTNERQAAVRVLATLHWNGKARGFTWNTFISRLIGAFNDLELNGDPRSDANKVDVLLEKTVGDSSLSNGRSHITGDFVLRSNFQGAIDYLTTQVLAAGNNNTQRHNRQLAAFTRGGGGRGGDGRNGGRGRGNGATNHLQSNVPDRFSRNGILLNDGGYSNQIRREEFTQEERNICLEMRRNRRNGGGRGGRGLEGRGGCGRGRGISAVHDGQADQEETKEENNNNGRGAGAGMSRRRRNTRDDD</sequence>
<dbReference type="EMBL" id="CAKOGP040000714">
    <property type="protein sequence ID" value="CAJ1938424.1"/>
    <property type="molecule type" value="Genomic_DNA"/>
</dbReference>
<feature type="compositionally biased region" description="Gly residues" evidence="1">
    <location>
        <begin position="435"/>
        <end position="452"/>
    </location>
</feature>
<proteinExistence type="predicted"/>
<feature type="region of interest" description="Disordered" evidence="1">
    <location>
        <begin position="430"/>
        <end position="493"/>
    </location>
</feature>
<evidence type="ECO:0000313" key="2">
    <source>
        <dbReference type="EMBL" id="CAJ1938424.1"/>
    </source>
</evidence>
<accession>A0AAD2CNF9</accession>
<feature type="compositionally biased region" description="Basic residues" evidence="1">
    <location>
        <begin position="483"/>
        <end position="493"/>
    </location>
</feature>